<comment type="caution">
    <text evidence="5">The sequence shown here is derived from an EMBL/GenBank/DDBJ whole genome shotgun (WGS) entry which is preliminary data.</text>
</comment>
<evidence type="ECO:0000313" key="6">
    <source>
        <dbReference type="Proteomes" id="UP000320333"/>
    </source>
</evidence>
<evidence type="ECO:0000313" key="5">
    <source>
        <dbReference type="EMBL" id="TPX68621.1"/>
    </source>
</evidence>
<keyword evidence="3" id="KW-1133">Transmembrane helix</keyword>
<feature type="transmembrane region" description="Helical" evidence="3">
    <location>
        <begin position="569"/>
        <end position="596"/>
    </location>
</feature>
<feature type="transmembrane region" description="Helical" evidence="3">
    <location>
        <begin position="544"/>
        <end position="562"/>
    </location>
</feature>
<keyword evidence="3" id="KW-0812">Transmembrane</keyword>
<feature type="region of interest" description="Disordered" evidence="2">
    <location>
        <begin position="257"/>
        <end position="279"/>
    </location>
</feature>
<evidence type="ECO:0000256" key="2">
    <source>
        <dbReference type="SAM" id="MobiDB-lite"/>
    </source>
</evidence>
<organism evidence="5 6">
    <name type="scientific">Chytriomyces confervae</name>
    <dbReference type="NCBI Taxonomy" id="246404"/>
    <lineage>
        <taxon>Eukaryota</taxon>
        <taxon>Fungi</taxon>
        <taxon>Fungi incertae sedis</taxon>
        <taxon>Chytridiomycota</taxon>
        <taxon>Chytridiomycota incertae sedis</taxon>
        <taxon>Chytridiomycetes</taxon>
        <taxon>Chytridiales</taxon>
        <taxon>Chytriomycetaceae</taxon>
        <taxon>Chytriomyces</taxon>
    </lineage>
</organism>
<dbReference type="PANTHER" id="PTHR31082:SF4">
    <property type="entry name" value="PHEROMONE-REGULATED MEMBRANE PROTEIN 10"/>
    <property type="match status" value="1"/>
</dbReference>
<evidence type="ECO:0000256" key="1">
    <source>
        <dbReference type="ARBA" id="ARBA00034125"/>
    </source>
</evidence>
<evidence type="ECO:0000256" key="3">
    <source>
        <dbReference type="SAM" id="Phobius"/>
    </source>
</evidence>
<feature type="compositionally biased region" description="Pro residues" evidence="2">
    <location>
        <begin position="265"/>
        <end position="274"/>
    </location>
</feature>
<proteinExistence type="inferred from homology"/>
<comment type="similarity">
    <text evidence="1">Belongs to the ThrE exporter (TC 2.A.79) family.</text>
</comment>
<dbReference type="OrthoDB" id="413008at2759"/>
<feature type="compositionally biased region" description="Polar residues" evidence="2">
    <location>
        <begin position="1"/>
        <end position="11"/>
    </location>
</feature>
<feature type="transmembrane region" description="Helical" evidence="3">
    <location>
        <begin position="616"/>
        <end position="635"/>
    </location>
</feature>
<name>A0A507EXJ2_9FUNG</name>
<feature type="region of interest" description="Disordered" evidence="2">
    <location>
        <begin position="1"/>
        <end position="65"/>
    </location>
</feature>
<keyword evidence="6" id="KW-1185">Reference proteome</keyword>
<gene>
    <name evidence="5" type="ORF">CcCBS67573_g07136</name>
</gene>
<dbReference type="InterPro" id="IPR051361">
    <property type="entry name" value="ThrE/Ser_Exporter"/>
</dbReference>
<evidence type="ECO:0000259" key="4">
    <source>
        <dbReference type="Pfam" id="PF06738"/>
    </source>
</evidence>
<dbReference type="Proteomes" id="UP000320333">
    <property type="component" value="Unassembled WGS sequence"/>
</dbReference>
<reference evidence="5 6" key="1">
    <citation type="journal article" date="2019" name="Sci. Rep.">
        <title>Comparative genomics of chytrid fungi reveal insights into the obligate biotrophic and pathogenic lifestyle of Synchytrium endobioticum.</title>
        <authorList>
            <person name="van de Vossenberg B.T.L.H."/>
            <person name="Warris S."/>
            <person name="Nguyen H.D.T."/>
            <person name="van Gent-Pelzer M.P.E."/>
            <person name="Joly D.L."/>
            <person name="van de Geest H.C."/>
            <person name="Bonants P.J.M."/>
            <person name="Smith D.S."/>
            <person name="Levesque C.A."/>
            <person name="van der Lee T.A.J."/>
        </authorList>
    </citation>
    <scope>NUCLEOTIDE SEQUENCE [LARGE SCALE GENOMIC DNA]</scope>
    <source>
        <strain evidence="5 6">CBS 675.73</strain>
    </source>
</reference>
<dbReference type="GO" id="GO:0022857">
    <property type="term" value="F:transmembrane transporter activity"/>
    <property type="evidence" value="ECO:0007669"/>
    <property type="project" value="InterPro"/>
</dbReference>
<sequence>MRRTTSNSTYEKLTESPPDLTETQPEEASRVTSLPRSRPTSAKSRRSFNANATIARSSSSMKLRMPEGMVPLNEESSTPIKRRGSILSQSMHSIVDSLLGSGTRLKEFDWKPSEGRAHCGRRIADSQDVALICGIAQALFRYGAPLSRVEHLTASAAAALDIPITIQCLPEILMMSIGDGSLLHPTRTHFLKVSTKLSMGKLHDVDQLAIKIINSNDLTSLPKTQSFTASPSAIFTSLGINSKSETIKTSLLADCTDKIDEEPGTPDPPPPPHPPTHKEVTIDDSRVQELLHELDEIVARPKPYSLATMVFSGAIHSSTLAMLNYSGSYGDGLLAFLLGGFATYLIERVEQTSSQGVPEILVAIIVAALAHVFQRFWPGNYPFLKNGGKLEGAWAVLFDDQAACQYVYALSSLIRLFPGMQIVLGMLEMTENPVSGSVRFFQSFVRSLKLGYGLSIGSKLGVFILATMRFEEPDFGDKVGSSPHCPSDFSELFVLNFERMFYSFSFAVGSYINLEAKPSQFLKIIGASVLSFMILTLARNVNPVDVAAGMAAFVVASSANLWSRIQGEIAVPFILSAVQYLGPGSLGVIGAANMFADDSGSGGGSGTGGSSFALDMIVRAMSIALGVYVANRLVFPMAKELQAKWIDRVMTF</sequence>
<feature type="domain" description="Threonine/serine exporter-like N-terminal" evidence="4">
    <location>
        <begin position="279"/>
        <end position="460"/>
    </location>
</feature>
<feature type="compositionally biased region" description="Polar residues" evidence="2">
    <location>
        <begin position="30"/>
        <end position="61"/>
    </location>
</feature>
<dbReference type="EMBL" id="QEAP01000350">
    <property type="protein sequence ID" value="TPX68621.1"/>
    <property type="molecule type" value="Genomic_DNA"/>
</dbReference>
<dbReference type="STRING" id="246404.A0A507EXJ2"/>
<protein>
    <recommendedName>
        <fullName evidence="4">Threonine/serine exporter-like N-terminal domain-containing protein</fullName>
    </recommendedName>
</protein>
<dbReference type="Pfam" id="PF06738">
    <property type="entry name" value="ThrE"/>
    <property type="match status" value="1"/>
</dbReference>
<accession>A0A507EXJ2</accession>
<dbReference type="InterPro" id="IPR010619">
    <property type="entry name" value="ThrE-like_N"/>
</dbReference>
<dbReference type="AlphaFoldDB" id="A0A507EXJ2"/>
<dbReference type="PANTHER" id="PTHR31082">
    <property type="entry name" value="PHEROMONE-REGULATED MEMBRANE PROTEIN 10"/>
    <property type="match status" value="1"/>
</dbReference>
<keyword evidence="3" id="KW-0472">Membrane</keyword>